<dbReference type="PANTHER" id="PTHR30616:SF2">
    <property type="entry name" value="PURINE NUCLEOSIDE PHOSPHORYLASE LACC1"/>
    <property type="match status" value="1"/>
</dbReference>
<keyword evidence="11" id="KW-1185">Reference proteome</keyword>
<dbReference type="STRING" id="1882918.BCY86_00025"/>
<evidence type="ECO:0008006" key="12">
    <source>
        <dbReference type="Google" id="ProtNLM"/>
    </source>
</evidence>
<dbReference type="InterPro" id="IPR003730">
    <property type="entry name" value="Cu_polyphenol_OxRdtase"/>
</dbReference>
<evidence type="ECO:0000256" key="5">
    <source>
        <dbReference type="ARBA" id="ARBA00022801"/>
    </source>
</evidence>
<dbReference type="GO" id="GO:0017061">
    <property type="term" value="F:S-methyl-5-thioadenosine phosphorylase activity"/>
    <property type="evidence" value="ECO:0007669"/>
    <property type="project" value="UniProtKB-EC"/>
</dbReference>
<evidence type="ECO:0000256" key="6">
    <source>
        <dbReference type="ARBA" id="ARBA00022833"/>
    </source>
</evidence>
<comment type="catalytic activity">
    <reaction evidence="9">
        <text>S-methyl-5'-thioadenosine + phosphate = 5-(methylsulfanyl)-alpha-D-ribose 1-phosphate + adenine</text>
        <dbReference type="Rhea" id="RHEA:11852"/>
        <dbReference type="ChEBI" id="CHEBI:16708"/>
        <dbReference type="ChEBI" id="CHEBI:17509"/>
        <dbReference type="ChEBI" id="CHEBI:43474"/>
        <dbReference type="ChEBI" id="CHEBI:58533"/>
        <dbReference type="EC" id="2.4.2.28"/>
    </reaction>
    <physiologicalReaction direction="left-to-right" evidence="9">
        <dbReference type="Rhea" id="RHEA:11853"/>
    </physiologicalReaction>
</comment>
<keyword evidence="6" id="KW-0862">Zinc</keyword>
<comment type="similarity">
    <text evidence="2">Belongs to the purine nucleoside phosphorylase YfiH/LACC1 family.</text>
</comment>
<dbReference type="SUPFAM" id="SSF64438">
    <property type="entry name" value="CNF1/YfiH-like putative cysteine hydrolases"/>
    <property type="match status" value="1"/>
</dbReference>
<keyword evidence="4" id="KW-0479">Metal-binding</keyword>
<dbReference type="CDD" id="cd16833">
    <property type="entry name" value="YfiH"/>
    <property type="match status" value="1"/>
</dbReference>
<evidence type="ECO:0000256" key="8">
    <source>
        <dbReference type="ARBA" id="ARBA00048968"/>
    </source>
</evidence>
<dbReference type="EMBL" id="CP016908">
    <property type="protein sequence ID" value="APR99236.1"/>
    <property type="molecule type" value="Genomic_DNA"/>
</dbReference>
<evidence type="ECO:0000313" key="10">
    <source>
        <dbReference type="EMBL" id="APR99236.1"/>
    </source>
</evidence>
<reference evidence="10 11" key="1">
    <citation type="submission" date="2016-08" db="EMBL/GenBank/DDBJ databases">
        <title>Identification and validation of antigenic proteins from Pajaroellobacter abortibovis using de-novo genome sequence assembly and reverse vaccinology.</title>
        <authorList>
            <person name="Welly B.T."/>
            <person name="Miller M.R."/>
            <person name="Stott J.L."/>
            <person name="Blanchard M.T."/>
            <person name="Islas-Trejo A.D."/>
            <person name="O'Rourke S.M."/>
            <person name="Young A.E."/>
            <person name="Medrano J.F."/>
            <person name="Van Eenennaam A.L."/>
        </authorList>
    </citation>
    <scope>NUCLEOTIDE SEQUENCE [LARGE SCALE GENOMIC DNA]</scope>
    <source>
        <strain evidence="10 11">BTF92-0548A/99-0131</strain>
    </source>
</reference>
<name>A0A1L6MUS1_9BACT</name>
<comment type="catalytic activity">
    <reaction evidence="8">
        <text>adenosine + phosphate = alpha-D-ribose 1-phosphate + adenine</text>
        <dbReference type="Rhea" id="RHEA:27642"/>
        <dbReference type="ChEBI" id="CHEBI:16335"/>
        <dbReference type="ChEBI" id="CHEBI:16708"/>
        <dbReference type="ChEBI" id="CHEBI:43474"/>
        <dbReference type="ChEBI" id="CHEBI:57720"/>
        <dbReference type="EC" id="2.4.2.1"/>
    </reaction>
    <physiologicalReaction direction="left-to-right" evidence="8">
        <dbReference type="Rhea" id="RHEA:27643"/>
    </physiologicalReaction>
</comment>
<evidence type="ECO:0000313" key="11">
    <source>
        <dbReference type="Proteomes" id="UP000185544"/>
    </source>
</evidence>
<evidence type="ECO:0000256" key="4">
    <source>
        <dbReference type="ARBA" id="ARBA00022723"/>
    </source>
</evidence>
<dbReference type="AlphaFoldDB" id="A0A1L6MUS1"/>
<keyword evidence="5" id="KW-0378">Hydrolase</keyword>
<dbReference type="GO" id="GO:0016787">
    <property type="term" value="F:hydrolase activity"/>
    <property type="evidence" value="ECO:0007669"/>
    <property type="project" value="UniProtKB-KW"/>
</dbReference>
<comment type="catalytic activity">
    <reaction evidence="1">
        <text>inosine + phosphate = alpha-D-ribose 1-phosphate + hypoxanthine</text>
        <dbReference type="Rhea" id="RHEA:27646"/>
        <dbReference type="ChEBI" id="CHEBI:17368"/>
        <dbReference type="ChEBI" id="CHEBI:17596"/>
        <dbReference type="ChEBI" id="CHEBI:43474"/>
        <dbReference type="ChEBI" id="CHEBI:57720"/>
        <dbReference type="EC" id="2.4.2.1"/>
    </reaction>
    <physiologicalReaction direction="left-to-right" evidence="1">
        <dbReference type="Rhea" id="RHEA:27647"/>
    </physiologicalReaction>
</comment>
<proteinExistence type="inferred from homology"/>
<gene>
    <name evidence="10" type="ORF">BCY86_00025</name>
</gene>
<dbReference type="Gene3D" id="3.60.140.10">
    <property type="entry name" value="CNF1/YfiH-like putative cysteine hydrolases"/>
    <property type="match status" value="1"/>
</dbReference>
<dbReference type="KEGG" id="pabo:BCY86_00025"/>
<dbReference type="InterPro" id="IPR038371">
    <property type="entry name" value="Cu_polyphenol_OxRdtase_sf"/>
</dbReference>
<dbReference type="Pfam" id="PF02578">
    <property type="entry name" value="Cu-oxidase_4"/>
    <property type="match status" value="1"/>
</dbReference>
<dbReference type="Proteomes" id="UP000185544">
    <property type="component" value="Chromosome"/>
</dbReference>
<dbReference type="OrthoDB" id="4279at2"/>
<dbReference type="GO" id="GO:0005507">
    <property type="term" value="F:copper ion binding"/>
    <property type="evidence" value="ECO:0007669"/>
    <property type="project" value="TreeGrafter"/>
</dbReference>
<organism evidence="10 11">
    <name type="scientific">Pajaroellobacter abortibovis</name>
    <dbReference type="NCBI Taxonomy" id="1882918"/>
    <lineage>
        <taxon>Bacteria</taxon>
        <taxon>Pseudomonadati</taxon>
        <taxon>Myxococcota</taxon>
        <taxon>Polyangia</taxon>
        <taxon>Polyangiales</taxon>
        <taxon>Polyangiaceae</taxon>
    </lineage>
</organism>
<comment type="catalytic activity">
    <reaction evidence="7">
        <text>adenosine + H2O + H(+) = inosine + NH4(+)</text>
        <dbReference type="Rhea" id="RHEA:24408"/>
        <dbReference type="ChEBI" id="CHEBI:15377"/>
        <dbReference type="ChEBI" id="CHEBI:15378"/>
        <dbReference type="ChEBI" id="CHEBI:16335"/>
        <dbReference type="ChEBI" id="CHEBI:17596"/>
        <dbReference type="ChEBI" id="CHEBI:28938"/>
        <dbReference type="EC" id="3.5.4.4"/>
    </reaction>
    <physiologicalReaction direction="left-to-right" evidence="7">
        <dbReference type="Rhea" id="RHEA:24409"/>
    </physiologicalReaction>
</comment>
<evidence type="ECO:0000256" key="9">
    <source>
        <dbReference type="ARBA" id="ARBA00049893"/>
    </source>
</evidence>
<evidence type="ECO:0000256" key="1">
    <source>
        <dbReference type="ARBA" id="ARBA00000553"/>
    </source>
</evidence>
<keyword evidence="3" id="KW-0808">Transferase</keyword>
<dbReference type="InterPro" id="IPR011324">
    <property type="entry name" value="Cytotoxic_necrot_fac-like_cat"/>
</dbReference>
<evidence type="ECO:0000256" key="3">
    <source>
        <dbReference type="ARBA" id="ARBA00022679"/>
    </source>
</evidence>
<accession>A0A1L6MUS1</accession>
<dbReference type="PANTHER" id="PTHR30616">
    <property type="entry name" value="UNCHARACTERIZED PROTEIN YFIH"/>
    <property type="match status" value="1"/>
</dbReference>
<evidence type="ECO:0000256" key="7">
    <source>
        <dbReference type="ARBA" id="ARBA00047989"/>
    </source>
</evidence>
<sequence>MPDLELRNMLIHQSPLLTAAGFRHGFTTRIGGVSSLPCDSLNFSIAPQSSVPREQQLIDLQENIWRVQKKLGLSSEHFYCVRQVHGNHVFLAQGDPIQSQTIEADAIVAQSMPYQEQPTVAVFTADCVPLLCASPTTGMVACIHAGWQGIVKGIIPATLDFMDHLGAFPLLIAAGPCIGGCCFEVERATAEAIVDSCSNPHVIERSHHEKRYVNLRKAARSQLETRSIPPLCIENVGGCTYCNKELYFSYRRDGERAGRLLSLIEARAANTPSS</sequence>
<protein>
    <recommendedName>
        <fullName evidence="12">Purine nucleoside phosphorylase</fullName>
    </recommendedName>
</protein>
<evidence type="ECO:0000256" key="2">
    <source>
        <dbReference type="ARBA" id="ARBA00007353"/>
    </source>
</evidence>